<dbReference type="Pfam" id="PF13274">
    <property type="entry name" value="SocA_Panacea"/>
    <property type="match status" value="1"/>
</dbReference>
<evidence type="ECO:0000259" key="1">
    <source>
        <dbReference type="Pfam" id="PF13274"/>
    </source>
</evidence>
<evidence type="ECO:0000313" key="2">
    <source>
        <dbReference type="EMBL" id="AGL90175.1"/>
    </source>
</evidence>
<dbReference type="InterPro" id="IPR025272">
    <property type="entry name" value="SocA_Panacea"/>
</dbReference>
<dbReference type="OrthoDB" id="386130at2"/>
<dbReference type="RefSeq" id="WP_015637796.1">
    <property type="nucleotide sequence ID" value="NC_021236.1"/>
</dbReference>
<proteinExistence type="predicted"/>
<keyword evidence="3" id="KW-1185">Reference proteome</keyword>
<organism evidence="2 3">
    <name type="scientific">Strawberry lethal yellows phytoplasma (CPA) str. NZSb11</name>
    <dbReference type="NCBI Taxonomy" id="980422"/>
    <lineage>
        <taxon>Bacteria</taxon>
        <taxon>Bacillati</taxon>
        <taxon>Mycoplasmatota</taxon>
        <taxon>Mollicutes</taxon>
        <taxon>Acholeplasmatales</taxon>
        <taxon>Acholeplasmataceae</taxon>
        <taxon>Candidatus Phytoplasma</taxon>
        <taxon>16SrXII (Stolbur group)</taxon>
    </lineage>
</organism>
<dbReference type="AlphaFoldDB" id="R4RLG0"/>
<evidence type="ECO:0000313" key="3">
    <source>
        <dbReference type="Proteomes" id="UP000013941"/>
    </source>
</evidence>
<dbReference type="EMBL" id="CP002548">
    <property type="protein sequence ID" value="AGL90175.1"/>
    <property type="molecule type" value="Genomic_DNA"/>
</dbReference>
<dbReference type="HOGENOM" id="CLU_110683_4_0_14"/>
<feature type="domain" description="Antitoxin SocA-like Panacea" evidence="1">
    <location>
        <begin position="29"/>
        <end position="122"/>
    </location>
</feature>
<reference evidence="2 3" key="1">
    <citation type="journal article" date="2013" name="BMC Genomics">
        <title>Comparison of the complete genome sequence of two closely related isolates of 'Candidatus Phytoplasma australiense' reveals genome plasticity.</title>
        <authorList>
            <person name="Andersen M.T."/>
            <person name="Liefting L.W."/>
            <person name="Havukkala I."/>
            <person name="Beever R.E."/>
        </authorList>
    </citation>
    <scope>NUCLEOTIDE SEQUENCE [LARGE SCALE GENOMIC DNA]</scope>
    <source>
        <strain evidence="2 3">NZSb11</strain>
    </source>
</reference>
<sequence>MQPNKIDILDVATYLVKHQNKDDFTRMKIQKLVFLTYCKYLLKYNIPMFENDFEAWEEGPISLPLNLEQIKYPTKFDKTITFSQKYDENKFTKEHIQIMNSILKKHGSKPLRQLYDFIHKENGPYQISYKKKDVSQNSILDSIIKQCYLSKKHLI</sequence>
<dbReference type="Proteomes" id="UP000013941">
    <property type="component" value="Chromosome"/>
</dbReference>
<dbReference type="PATRIC" id="fig|980422.3.peg.237"/>
<protein>
    <submittedName>
        <fullName evidence="2">Phage-Associated Protein</fullName>
    </submittedName>
</protein>
<accession>R4RLG0</accession>
<dbReference type="KEGG" id="nzs:SLY_0253"/>
<gene>
    <name evidence="2" type="ORF">SLY_0253</name>
</gene>
<name>R4RLG0_PHYAS</name>